<proteinExistence type="predicted"/>
<evidence type="ECO:0000259" key="7">
    <source>
        <dbReference type="Pfam" id="PF13538"/>
    </source>
</evidence>
<dbReference type="GO" id="GO:0005524">
    <property type="term" value="F:ATP binding"/>
    <property type="evidence" value="ECO:0007669"/>
    <property type="project" value="UniProtKB-KW"/>
</dbReference>
<keyword evidence="1" id="KW-0547">Nucleotide-binding</keyword>
<dbReference type="GO" id="GO:0003677">
    <property type="term" value="F:DNA binding"/>
    <property type="evidence" value="ECO:0007669"/>
    <property type="project" value="InterPro"/>
</dbReference>
<evidence type="ECO:0000256" key="2">
    <source>
        <dbReference type="ARBA" id="ARBA00022801"/>
    </source>
</evidence>
<dbReference type="AlphaFoldDB" id="A0A844GXF5"/>
<sequence>MAKLFPSLAQFPHLRQKPTEGELHLINFLINNLDDSYEIYFQPFLNGDRPDIVLMRKNSGVMIIEVKDWHLKNYRLNQKKQWEVTKNGNDWYGIKSPIDQALAYKQNLYDLHIENLLEKNIKEPKHWAIVTCAVYFHCETEEKINHFLTANFSQDKGYLNFLRHQVILGHNSLTKQNFNKILYKNYLSRTSKYFDDQLYSSFKRYLQPPYHTKEEGKELNYTSKQKQLTISNVIQQKIKGAAGSGKTFVLAKRAVNALKRIEKDEKNHINHEPIILILTFNITLINYIHDRISEVREDFYWGHFHIINYHDFITQELNNLEITMDIPEDFEDWNSEIRSEYLETKYYSNVDLFLNNINNIKKYPVIFIDEIQDYNKEWVDIIKKCYLEDNGEYVVFGDEKQNVYEKEMEKDKKPYTGIGGAWNLLKTSFRLSSNIADLVSQFQNTFFAQKYEVEKIEINNNPVLNFKNPIEYRYLPIFSLEKIINIIEDKEKQYCIHPNDICVLGSRVEFLRQIDYSLRKNQHRKTTIMSEYEEMYYLTLIESVEKYLFQHQQSILFQKNEKLVTLNHNLEKLLNISGLFNKNIHKIVTAYCLGSQSKFLGINKKLIEYLKFNKIQENNYWIWFEQASICIKNLGNNPLIRNRFYYYLQKIRKYKKRHFWMNTGNTKFSTIHSFKGWEVDTLFLLIEKESTDDPFMTDELIYTAITRCRNKLFIIDLDGTRYRNFFESFLSSTPDLYIRKIKF</sequence>
<comment type="caution">
    <text evidence="8">The sequence shown here is derived from an EMBL/GenBank/DDBJ whole genome shotgun (WGS) entry which is preliminary data.</text>
</comment>
<feature type="domain" description="UvrD-like helicase C-terminal" evidence="7">
    <location>
        <begin position="669"/>
        <end position="715"/>
    </location>
</feature>
<dbReference type="InterPro" id="IPR014016">
    <property type="entry name" value="UvrD-like_ATP-bd"/>
</dbReference>
<feature type="domain" description="NERD" evidence="6">
    <location>
        <begin position="19"/>
        <end position="118"/>
    </location>
</feature>
<evidence type="ECO:0000313" key="8">
    <source>
        <dbReference type="EMBL" id="MTF39519.1"/>
    </source>
</evidence>
<keyword evidence="2" id="KW-0378">Hydrolase</keyword>
<dbReference type="Pfam" id="PF00580">
    <property type="entry name" value="UvrD-helicase"/>
    <property type="match status" value="1"/>
</dbReference>
<dbReference type="GO" id="GO:0003678">
    <property type="term" value="F:DNA helicase activity"/>
    <property type="evidence" value="ECO:0007669"/>
    <property type="project" value="InterPro"/>
</dbReference>
<evidence type="ECO:0000256" key="4">
    <source>
        <dbReference type="ARBA" id="ARBA00022840"/>
    </source>
</evidence>
<evidence type="ECO:0000259" key="5">
    <source>
        <dbReference type="Pfam" id="PF00580"/>
    </source>
</evidence>
<dbReference type="InterPro" id="IPR011528">
    <property type="entry name" value="NERD"/>
</dbReference>
<feature type="domain" description="UvrD-like helicase ATP-binding" evidence="5">
    <location>
        <begin position="236"/>
        <end position="333"/>
    </location>
</feature>
<dbReference type="InterPro" id="IPR027417">
    <property type="entry name" value="P-loop_NTPase"/>
</dbReference>
<reference evidence="8 9" key="1">
    <citation type="submission" date="2019-11" db="EMBL/GenBank/DDBJ databases">
        <title>Isolation of a new High Light Tolerant Cyanobacteria.</title>
        <authorList>
            <person name="Dobson Z."/>
            <person name="Vaughn N."/>
            <person name="Vaughn M."/>
            <person name="Fromme P."/>
            <person name="Mazor Y."/>
        </authorList>
    </citation>
    <scope>NUCLEOTIDE SEQUENCE [LARGE SCALE GENOMIC DNA]</scope>
    <source>
        <strain evidence="8 9">0216</strain>
    </source>
</reference>
<evidence type="ECO:0000259" key="6">
    <source>
        <dbReference type="Pfam" id="PF08378"/>
    </source>
</evidence>
<evidence type="ECO:0000256" key="1">
    <source>
        <dbReference type="ARBA" id="ARBA00022741"/>
    </source>
</evidence>
<accession>A0A844GXF5</accession>
<dbReference type="RefSeq" id="WP_155084082.1">
    <property type="nucleotide sequence ID" value="NZ_WMIA01000013.1"/>
</dbReference>
<dbReference type="InterPro" id="IPR027785">
    <property type="entry name" value="UvrD-like_helicase_C"/>
</dbReference>
<dbReference type="Pfam" id="PF08378">
    <property type="entry name" value="NERD"/>
    <property type="match status" value="1"/>
</dbReference>
<dbReference type="GO" id="GO:0016787">
    <property type="term" value="F:hydrolase activity"/>
    <property type="evidence" value="ECO:0007669"/>
    <property type="project" value="UniProtKB-KW"/>
</dbReference>
<dbReference type="PANTHER" id="PTHR11070">
    <property type="entry name" value="UVRD / RECB / PCRA DNA HELICASE FAMILY MEMBER"/>
    <property type="match status" value="1"/>
</dbReference>
<dbReference type="Gene3D" id="3.40.50.300">
    <property type="entry name" value="P-loop containing nucleotide triphosphate hydrolases"/>
    <property type="match status" value="2"/>
</dbReference>
<dbReference type="Pfam" id="PF13538">
    <property type="entry name" value="UvrD_C_2"/>
    <property type="match status" value="1"/>
</dbReference>
<evidence type="ECO:0000256" key="3">
    <source>
        <dbReference type="ARBA" id="ARBA00022806"/>
    </source>
</evidence>
<organism evidence="8 9">
    <name type="scientific">Cyanobacterium aponinum 0216</name>
    <dbReference type="NCBI Taxonomy" id="2676140"/>
    <lineage>
        <taxon>Bacteria</taxon>
        <taxon>Bacillati</taxon>
        <taxon>Cyanobacteriota</taxon>
        <taxon>Cyanophyceae</taxon>
        <taxon>Oscillatoriophycideae</taxon>
        <taxon>Chroococcales</taxon>
        <taxon>Geminocystaceae</taxon>
        <taxon>Cyanobacterium</taxon>
    </lineage>
</organism>
<keyword evidence="4" id="KW-0067">ATP-binding</keyword>
<dbReference type="SUPFAM" id="SSF52540">
    <property type="entry name" value="P-loop containing nucleoside triphosphate hydrolases"/>
    <property type="match status" value="1"/>
</dbReference>
<dbReference type="Proteomes" id="UP000437131">
    <property type="component" value="Unassembled WGS sequence"/>
</dbReference>
<keyword evidence="3" id="KW-0347">Helicase</keyword>
<evidence type="ECO:0000313" key="9">
    <source>
        <dbReference type="Proteomes" id="UP000437131"/>
    </source>
</evidence>
<dbReference type="EMBL" id="WMIA01000013">
    <property type="protein sequence ID" value="MTF39519.1"/>
    <property type="molecule type" value="Genomic_DNA"/>
</dbReference>
<name>A0A844GXF5_9CHRO</name>
<dbReference type="CDD" id="cd18809">
    <property type="entry name" value="SF1_C_RecD"/>
    <property type="match status" value="1"/>
</dbReference>
<gene>
    <name evidence="8" type="ORF">GGC33_11365</name>
</gene>
<dbReference type="InterPro" id="IPR000212">
    <property type="entry name" value="DNA_helicase_UvrD/REP"/>
</dbReference>
<protein>
    <submittedName>
        <fullName evidence="8">AAA family ATPase</fullName>
    </submittedName>
</protein>